<dbReference type="FunFam" id="1.10.275.10:FF:000001">
    <property type="entry name" value="Fumarate hydratase, mitochondrial"/>
    <property type="match status" value="1"/>
</dbReference>
<dbReference type="InterPro" id="IPR051546">
    <property type="entry name" value="Aspartate_Ammonia-Lyase"/>
</dbReference>
<dbReference type="GO" id="GO:0006099">
    <property type="term" value="P:tricarboxylic acid cycle"/>
    <property type="evidence" value="ECO:0007669"/>
    <property type="project" value="InterPro"/>
</dbReference>
<feature type="domain" description="Fumarase C C-terminal" evidence="2">
    <location>
        <begin position="406"/>
        <end position="458"/>
    </location>
</feature>
<organism evidence="3 4">
    <name type="scientific">Turicimonas muris</name>
    <dbReference type="NCBI Taxonomy" id="1796652"/>
    <lineage>
        <taxon>Bacteria</taxon>
        <taxon>Pseudomonadati</taxon>
        <taxon>Pseudomonadota</taxon>
        <taxon>Betaproteobacteria</taxon>
        <taxon>Burkholderiales</taxon>
        <taxon>Sutterellaceae</taxon>
        <taxon>Turicimonas</taxon>
    </lineage>
</organism>
<gene>
    <name evidence="3" type="ORF">ADH67_09150</name>
</gene>
<dbReference type="PRINTS" id="PR00149">
    <property type="entry name" value="FUMRATELYASE"/>
</dbReference>
<feature type="domain" description="Fumarate lyase N-terminal" evidence="1">
    <location>
        <begin position="9"/>
        <end position="328"/>
    </location>
</feature>
<dbReference type="InterPro" id="IPR000362">
    <property type="entry name" value="Fumarate_lyase_fam"/>
</dbReference>
<keyword evidence="3" id="KW-0456">Lyase</keyword>
<evidence type="ECO:0000313" key="3">
    <source>
        <dbReference type="EMBL" id="OXE47312.1"/>
    </source>
</evidence>
<accession>A0A227KHS7</accession>
<dbReference type="InterPro" id="IPR018951">
    <property type="entry name" value="Fumarase_C_C"/>
</dbReference>
<dbReference type="SUPFAM" id="SSF48557">
    <property type="entry name" value="L-aspartase-like"/>
    <property type="match status" value="1"/>
</dbReference>
<dbReference type="Pfam" id="PF10415">
    <property type="entry name" value="FumaraseC_C"/>
    <property type="match status" value="1"/>
</dbReference>
<keyword evidence="4" id="KW-1185">Reference proteome</keyword>
<dbReference type="GO" id="GO:0005829">
    <property type="term" value="C:cytosol"/>
    <property type="evidence" value="ECO:0007669"/>
    <property type="project" value="TreeGrafter"/>
</dbReference>
<name>A0A227KHS7_9BURK</name>
<dbReference type="AlphaFoldDB" id="A0A227KHS7"/>
<evidence type="ECO:0000259" key="2">
    <source>
        <dbReference type="Pfam" id="PF10415"/>
    </source>
</evidence>
<dbReference type="InterPro" id="IPR022761">
    <property type="entry name" value="Fumarate_lyase_N"/>
</dbReference>
<dbReference type="PANTHER" id="PTHR42696:SF2">
    <property type="entry name" value="ASPARTATE AMMONIA-LYASE"/>
    <property type="match status" value="1"/>
</dbReference>
<dbReference type="InterPro" id="IPR024083">
    <property type="entry name" value="Fumarase/histidase_N"/>
</dbReference>
<dbReference type="GO" id="GO:0008797">
    <property type="term" value="F:aspartate ammonia-lyase activity"/>
    <property type="evidence" value="ECO:0007669"/>
    <property type="project" value="TreeGrafter"/>
</dbReference>
<dbReference type="Proteomes" id="UP000214610">
    <property type="component" value="Unassembled WGS sequence"/>
</dbReference>
<protein>
    <submittedName>
        <fullName evidence="3">Lyase</fullName>
    </submittedName>
</protein>
<comment type="caution">
    <text evidence="3">The sequence shown here is derived from an EMBL/GenBank/DDBJ whole genome shotgun (WGS) entry which is preliminary data.</text>
</comment>
<evidence type="ECO:0000259" key="1">
    <source>
        <dbReference type="Pfam" id="PF00206"/>
    </source>
</evidence>
<dbReference type="Gene3D" id="1.10.40.30">
    <property type="entry name" value="Fumarase/aspartase (C-terminal domain)"/>
    <property type="match status" value="1"/>
</dbReference>
<reference evidence="4" key="1">
    <citation type="submission" date="2017-05" db="EMBL/GenBank/DDBJ databases">
        <title>Improved OligoMM genomes.</title>
        <authorList>
            <person name="Garzetti D."/>
        </authorList>
    </citation>
    <scope>NUCLEOTIDE SEQUENCE [LARGE SCALE GENOMIC DNA]</scope>
    <source>
        <strain evidence="4">YL45</strain>
    </source>
</reference>
<evidence type="ECO:0000313" key="4">
    <source>
        <dbReference type="Proteomes" id="UP000214610"/>
    </source>
</evidence>
<dbReference type="GeneID" id="78362272"/>
<proteinExistence type="predicted"/>
<dbReference type="InterPro" id="IPR008948">
    <property type="entry name" value="L-Aspartase-like"/>
</dbReference>
<dbReference type="GO" id="GO:0006531">
    <property type="term" value="P:aspartate metabolic process"/>
    <property type="evidence" value="ECO:0007669"/>
    <property type="project" value="TreeGrafter"/>
</dbReference>
<dbReference type="Gene3D" id="1.10.275.10">
    <property type="entry name" value="Fumarase/aspartase (N-terminal domain)"/>
    <property type="match status" value="1"/>
</dbReference>
<sequence>MRLEKDSLGTLEVPDNAYYGIQTVRCAANHNVTNHTFCELPRIQRALAEIKKACALTNQQIGALEKVKAEVIVQACDEIIAGKFQDQFPINIWRSHGTGANMNVNEIIANRANEILTGHKGYEQVHPNTHVNMCQSSNDVYPTVQSIVLYRQIGEALESVQLLEDALGDKAKEFKNIVRLGRTCLQDAVPNTFGQVFGGWQHMIHRLKNRLADYRDEYTSVVLGATVLGTGMGQMPGYSEHIMDNLSQVLGWKVQWPSWEEEVIQDSAAFDGMQNCDHSLVLAGLLKALCCAAGRISKDLCILSSGPKHGFGEINLPQKANEDSSSVPQLMFEIMQQSIVTDQAATLTVNENDSDEAITDSPSFMGLMETLDNITEGFKIFAEDCISGITVNEEKVNTNAEMSTSLATMVSALFGYQVGTRIAHRAWNEGISCREAALEENLLTQEQANDLFDIQKLTDREALVQMFAKYGSLRNIK</sequence>
<dbReference type="Pfam" id="PF00206">
    <property type="entry name" value="Lyase_1"/>
    <property type="match status" value="1"/>
</dbReference>
<dbReference type="PANTHER" id="PTHR42696">
    <property type="entry name" value="ASPARTATE AMMONIA-LYASE"/>
    <property type="match status" value="1"/>
</dbReference>
<dbReference type="Gene3D" id="1.20.200.10">
    <property type="entry name" value="Fumarase/aspartase (Central domain)"/>
    <property type="match status" value="1"/>
</dbReference>
<dbReference type="EMBL" id="NHMP01000005">
    <property type="protein sequence ID" value="OXE47312.1"/>
    <property type="molecule type" value="Genomic_DNA"/>
</dbReference>
<dbReference type="RefSeq" id="WP_066594428.1">
    <property type="nucleotide sequence ID" value="NZ_CAJTBZ010000010.1"/>
</dbReference>